<dbReference type="PANTHER" id="PTHR46481:SF8">
    <property type="entry name" value="ZINC FINGER BED DOMAIN-CONTAINING PROTEIN RICESLEEPER 1-LIKE"/>
    <property type="match status" value="1"/>
</dbReference>
<dbReference type="AlphaFoldDB" id="A0A803PJV5"/>
<proteinExistence type="predicted"/>
<dbReference type="InterPro" id="IPR012337">
    <property type="entry name" value="RNaseH-like_sf"/>
</dbReference>
<dbReference type="Gramene" id="evm.model.05.1071">
    <property type="protein sequence ID" value="cds.evm.model.05.1071"/>
    <property type="gene ID" value="evm.TU.05.1071"/>
</dbReference>
<dbReference type="PANTHER" id="PTHR46481">
    <property type="entry name" value="ZINC FINGER BED DOMAIN-CONTAINING PROTEIN 4"/>
    <property type="match status" value="1"/>
</dbReference>
<dbReference type="GO" id="GO:0046983">
    <property type="term" value="F:protein dimerization activity"/>
    <property type="evidence" value="ECO:0007669"/>
    <property type="project" value="InterPro"/>
</dbReference>
<reference evidence="2" key="2">
    <citation type="submission" date="2021-03" db="UniProtKB">
        <authorList>
            <consortium name="EnsemblPlants"/>
        </authorList>
    </citation>
    <scope>IDENTIFICATION</scope>
</reference>
<dbReference type="EMBL" id="UZAU01000489">
    <property type="status" value="NOT_ANNOTATED_CDS"/>
    <property type="molecule type" value="Genomic_DNA"/>
</dbReference>
<dbReference type="Pfam" id="PF05699">
    <property type="entry name" value="Dimer_Tnp_hAT"/>
    <property type="match status" value="1"/>
</dbReference>
<reference evidence="2" key="1">
    <citation type="submission" date="2018-11" db="EMBL/GenBank/DDBJ databases">
        <authorList>
            <person name="Grassa J C."/>
        </authorList>
    </citation>
    <scope>NUCLEOTIDE SEQUENCE [LARGE SCALE GENOMIC DNA]</scope>
</reference>
<organism evidence="2 3">
    <name type="scientific">Cannabis sativa</name>
    <name type="common">Hemp</name>
    <name type="synonym">Marijuana</name>
    <dbReference type="NCBI Taxonomy" id="3483"/>
    <lineage>
        <taxon>Eukaryota</taxon>
        <taxon>Viridiplantae</taxon>
        <taxon>Streptophyta</taxon>
        <taxon>Embryophyta</taxon>
        <taxon>Tracheophyta</taxon>
        <taxon>Spermatophyta</taxon>
        <taxon>Magnoliopsida</taxon>
        <taxon>eudicotyledons</taxon>
        <taxon>Gunneridae</taxon>
        <taxon>Pentapetalae</taxon>
        <taxon>rosids</taxon>
        <taxon>fabids</taxon>
        <taxon>Rosales</taxon>
        <taxon>Cannabaceae</taxon>
        <taxon>Cannabis</taxon>
    </lineage>
</organism>
<evidence type="ECO:0000313" key="2">
    <source>
        <dbReference type="EnsemblPlants" id="cds.evm.model.05.1071"/>
    </source>
</evidence>
<feature type="domain" description="HAT C-terminal dimerisation" evidence="1">
    <location>
        <begin position="196"/>
        <end position="277"/>
    </location>
</feature>
<name>A0A803PJV5_CANSA</name>
<dbReference type="Proteomes" id="UP000596661">
    <property type="component" value="Chromosome 5"/>
</dbReference>
<sequence>MLPDCGPEKPRAAYNYCGTDYATDTKLNETSTLWAHVERKLKVDNASSNDVALRKLKGHLLEKDNTFPLNGEIFHMRCSTYILNSIVSDGLKELNEAISSIRNAVRYVRSSPARMKRFKESCMDANIDTKALLCLDVAARWNSTYMMLEAAIKFKKAFDNLEGDANYTRYFDEERMVGLQAATSLQLSDDIEEDDLEYYLNDRREKLDPTFDILQWWKHNGFKYPVVARMAKEVLVVQMSTVASELAFSAGGRILDAFRSSLSPRMVEALIYSKNWYTCEYEEPIVLRQYMNEIEGLKICVQVIPVQ</sequence>
<keyword evidence="3" id="KW-1185">Reference proteome</keyword>
<protein>
    <recommendedName>
        <fullName evidence="1">HAT C-terminal dimerisation domain-containing protein</fullName>
    </recommendedName>
</protein>
<accession>A0A803PJV5</accession>
<dbReference type="InterPro" id="IPR008906">
    <property type="entry name" value="HATC_C_dom"/>
</dbReference>
<evidence type="ECO:0000313" key="3">
    <source>
        <dbReference type="Proteomes" id="UP000596661"/>
    </source>
</evidence>
<dbReference type="InterPro" id="IPR052035">
    <property type="entry name" value="ZnF_BED_domain_contain"/>
</dbReference>
<dbReference type="EnsemblPlants" id="evm.model.05.1071">
    <property type="protein sequence ID" value="cds.evm.model.05.1071"/>
    <property type="gene ID" value="evm.TU.05.1071"/>
</dbReference>
<dbReference type="SUPFAM" id="SSF53098">
    <property type="entry name" value="Ribonuclease H-like"/>
    <property type="match status" value="1"/>
</dbReference>
<evidence type="ECO:0000259" key="1">
    <source>
        <dbReference type="Pfam" id="PF05699"/>
    </source>
</evidence>